<feature type="transmembrane region" description="Helical" evidence="1">
    <location>
        <begin position="44"/>
        <end position="63"/>
    </location>
</feature>
<keyword evidence="1" id="KW-0812">Transmembrane</keyword>
<reference evidence="2 3" key="1">
    <citation type="submission" date="2014-04" db="EMBL/GenBank/DDBJ databases">
        <title>Evolutionary Origins and Diversification of the Mycorrhizal Mutualists.</title>
        <authorList>
            <consortium name="DOE Joint Genome Institute"/>
            <consortium name="Mycorrhizal Genomics Consortium"/>
            <person name="Kohler A."/>
            <person name="Kuo A."/>
            <person name="Nagy L.G."/>
            <person name="Floudas D."/>
            <person name="Copeland A."/>
            <person name="Barry K.W."/>
            <person name="Cichocki N."/>
            <person name="Veneault-Fourrey C."/>
            <person name="LaButti K."/>
            <person name="Lindquist E.A."/>
            <person name="Lipzen A."/>
            <person name="Lundell T."/>
            <person name="Morin E."/>
            <person name="Murat C."/>
            <person name="Riley R."/>
            <person name="Ohm R."/>
            <person name="Sun H."/>
            <person name="Tunlid A."/>
            <person name="Henrissat B."/>
            <person name="Grigoriev I.V."/>
            <person name="Hibbett D.S."/>
            <person name="Martin F."/>
        </authorList>
    </citation>
    <scope>NUCLEOTIDE SEQUENCE [LARGE SCALE GENOMIC DNA]</scope>
    <source>
        <strain evidence="2 3">FD-317 M1</strain>
    </source>
</reference>
<sequence length="76" mass="8499">MSTDLLPDSNLHVILSTITLYELLRSQTLTDLVSGIISFTEPDAHYFAFAYFNLAAATVFIVARCSYTHSIKGWLI</sequence>
<dbReference type="Proteomes" id="UP000053593">
    <property type="component" value="Unassembled WGS sequence"/>
</dbReference>
<keyword evidence="1" id="KW-1133">Transmembrane helix</keyword>
<name>A0A0D0CR90_9AGAR</name>
<accession>A0A0D0CR90</accession>
<keyword evidence="3" id="KW-1185">Reference proteome</keyword>
<dbReference type="AlphaFoldDB" id="A0A0D0CR90"/>
<dbReference type="EMBL" id="KN834787">
    <property type="protein sequence ID" value="KIK58053.1"/>
    <property type="molecule type" value="Genomic_DNA"/>
</dbReference>
<gene>
    <name evidence="2" type="ORF">GYMLUDRAFT_705162</name>
</gene>
<protein>
    <submittedName>
        <fullName evidence="2">Uncharacterized protein</fullName>
    </submittedName>
</protein>
<evidence type="ECO:0000256" key="1">
    <source>
        <dbReference type="SAM" id="Phobius"/>
    </source>
</evidence>
<dbReference type="HOGENOM" id="CLU_2654748_0_0_1"/>
<evidence type="ECO:0000313" key="2">
    <source>
        <dbReference type="EMBL" id="KIK58053.1"/>
    </source>
</evidence>
<proteinExistence type="predicted"/>
<evidence type="ECO:0000313" key="3">
    <source>
        <dbReference type="Proteomes" id="UP000053593"/>
    </source>
</evidence>
<keyword evidence="1" id="KW-0472">Membrane</keyword>
<organism evidence="2 3">
    <name type="scientific">Collybiopsis luxurians FD-317 M1</name>
    <dbReference type="NCBI Taxonomy" id="944289"/>
    <lineage>
        <taxon>Eukaryota</taxon>
        <taxon>Fungi</taxon>
        <taxon>Dikarya</taxon>
        <taxon>Basidiomycota</taxon>
        <taxon>Agaricomycotina</taxon>
        <taxon>Agaricomycetes</taxon>
        <taxon>Agaricomycetidae</taxon>
        <taxon>Agaricales</taxon>
        <taxon>Marasmiineae</taxon>
        <taxon>Omphalotaceae</taxon>
        <taxon>Collybiopsis</taxon>
        <taxon>Collybiopsis luxurians</taxon>
    </lineage>
</organism>